<evidence type="ECO:0000256" key="6">
    <source>
        <dbReference type="PIRSR" id="PIRSR615500-1"/>
    </source>
</evidence>
<dbReference type="Gene3D" id="3.30.70.80">
    <property type="entry name" value="Peptidase S8 propeptide/proteinase inhibitor I9"/>
    <property type="match status" value="1"/>
</dbReference>
<feature type="domain" description="Subtilisin-like protease fibronectin type-III" evidence="12">
    <location>
        <begin position="688"/>
        <end position="787"/>
    </location>
</feature>
<evidence type="ECO:0000259" key="10">
    <source>
        <dbReference type="Pfam" id="PF02225"/>
    </source>
</evidence>
<dbReference type="PROSITE" id="PS51892">
    <property type="entry name" value="SUBTILASE"/>
    <property type="match status" value="1"/>
</dbReference>
<dbReference type="InterPro" id="IPR036852">
    <property type="entry name" value="Peptidase_S8/S53_dom_sf"/>
</dbReference>
<dbReference type="Pfam" id="PF05922">
    <property type="entry name" value="Inhibitor_I9"/>
    <property type="match status" value="1"/>
</dbReference>
<dbReference type="InterPro" id="IPR003137">
    <property type="entry name" value="PA_domain"/>
</dbReference>
<proteinExistence type="inferred from homology"/>
<dbReference type="InterPro" id="IPR034197">
    <property type="entry name" value="Peptidases_S8_3"/>
</dbReference>
<evidence type="ECO:0000259" key="9">
    <source>
        <dbReference type="Pfam" id="PF00082"/>
    </source>
</evidence>
<dbReference type="InterPro" id="IPR010259">
    <property type="entry name" value="S8pro/Inhibitor_I9"/>
</dbReference>
<keyword evidence="8" id="KW-0472">Membrane</keyword>
<evidence type="ECO:0000313" key="14">
    <source>
        <dbReference type="Proteomes" id="UP000233837"/>
    </source>
</evidence>
<evidence type="ECO:0000259" key="11">
    <source>
        <dbReference type="Pfam" id="PF05922"/>
    </source>
</evidence>
<keyword evidence="4 7" id="KW-0378">Hydrolase</keyword>
<evidence type="ECO:0000256" key="1">
    <source>
        <dbReference type="ARBA" id="ARBA00011073"/>
    </source>
</evidence>
<keyword evidence="8" id="KW-0812">Transmembrane</keyword>
<reference evidence="13 14" key="1">
    <citation type="journal article" date="2016" name="Sci. Rep.">
        <title>The Dendrobium catenatum Lindl. genome sequence provides insights into polysaccharide synthase, floral development and adaptive evolution.</title>
        <authorList>
            <person name="Zhang G.Q."/>
            <person name="Xu Q."/>
            <person name="Bian C."/>
            <person name="Tsai W.C."/>
            <person name="Yeh C.M."/>
            <person name="Liu K.W."/>
            <person name="Yoshida K."/>
            <person name="Zhang L.S."/>
            <person name="Chang S.B."/>
            <person name="Chen F."/>
            <person name="Shi Y."/>
            <person name="Su Y.Y."/>
            <person name="Zhang Y.Q."/>
            <person name="Chen L.J."/>
            <person name="Yin Y."/>
            <person name="Lin M."/>
            <person name="Huang H."/>
            <person name="Deng H."/>
            <person name="Wang Z.W."/>
            <person name="Zhu S.L."/>
            <person name="Zhao X."/>
            <person name="Deng C."/>
            <person name="Niu S.C."/>
            <person name="Huang J."/>
            <person name="Wang M."/>
            <person name="Liu G.H."/>
            <person name="Yang H.J."/>
            <person name="Xiao X.J."/>
            <person name="Hsiao Y.Y."/>
            <person name="Wu W.L."/>
            <person name="Chen Y.Y."/>
            <person name="Mitsuda N."/>
            <person name="Ohme-Takagi M."/>
            <person name="Luo Y.B."/>
            <person name="Van de Peer Y."/>
            <person name="Liu Z.J."/>
        </authorList>
    </citation>
    <scope>NUCLEOTIDE SEQUENCE [LARGE SCALE GENOMIC DNA]</scope>
    <source>
        <tissue evidence="13">The whole plant</tissue>
    </source>
</reference>
<evidence type="ECO:0000313" key="13">
    <source>
        <dbReference type="EMBL" id="PKU73817.1"/>
    </source>
</evidence>
<dbReference type="Proteomes" id="UP000233837">
    <property type="component" value="Unassembled WGS sequence"/>
</dbReference>
<dbReference type="FunFam" id="3.40.50.200:FF:000006">
    <property type="entry name" value="Subtilisin-like protease SBT1.5"/>
    <property type="match status" value="1"/>
</dbReference>
<dbReference type="FunFam" id="3.50.30.30:FF:000005">
    <property type="entry name" value="subtilisin-like protease SBT1.5"/>
    <property type="match status" value="1"/>
</dbReference>
<dbReference type="InterPro" id="IPR015500">
    <property type="entry name" value="Peptidase_S8_subtilisin-rel"/>
</dbReference>
<dbReference type="PANTHER" id="PTHR10795">
    <property type="entry name" value="PROPROTEIN CONVERTASE SUBTILISIN/KEXIN"/>
    <property type="match status" value="1"/>
</dbReference>
<evidence type="ECO:0000256" key="8">
    <source>
        <dbReference type="SAM" id="Phobius"/>
    </source>
</evidence>
<comment type="similarity">
    <text evidence="1 7">Belongs to the peptidase S8 family.</text>
</comment>
<feature type="active site" description="Charge relay system" evidence="6 7">
    <location>
        <position position="574"/>
    </location>
</feature>
<sequence>MIISTRSQNHSLAFTDRDSLYIRNPTHALAHYQTAAMAPFIFFFLVVLLSSIATFSSSNNQTTYIVFMNPSLKPTPIKSHSLWYATDLQSLSIDPSRHLLYSYSSLFPAFAASFLPHHLPLLHAHPSVLLVLPDPLLLPLTTRTPLFLGLPPFSPPVTSSLSSDVIIGVLDTGVWPESPFFSDSGLPPIPSRWRGQCESSIDFLPSLCNRKLIGARSFSRGFHAAATGGESENFSARDQDGHGTHTASTAAGSLALNASLFGYARGTARGMAPLARLAAYKVCWSTGCYGSDILAAMEQALDDGVDVLSLSLGGSSAPFSRDPIAVGALAAVARGVFIACSAGNSGPARSTLTNTAPWITTVGAGTLDRDFPAYATLGNGKRFAGVSLYSGNGMGENPAPVVYGKGFQSKANNNSKLCLSGSLDPAEVKGKVVFCDRGVNARVEKGQVVKDAGGVGMILANTAANGEELIADSHLLPVVALGLGEGDKVRKYATSVSNPTALLSFGGTVVDIRPSPVVAAFSSRGPNTVVPDILKPDLIGPGVNILAGWSGSIGPTGLENDGRRSEFNILSGTSMSCPHISGIAALLKSAHPFWSPSAIKSALMTTAYVMDNTGSSLVDADGSIATPLAYGSGYVNPQKALNPGLIYDIKLDDYIAFLCSIEPNLQLIQSITKRSNITCSRKLANHGNLNYPSFSIVFSPKSGKAVKYTRVVTNVGPTGSVYSVEIDRPASVGVKVKPAKLVFRQEGQKLKYTVTFTSKIGKGSEAEMKFGSITWSDGEHQVRSPISYAWSLF</sequence>
<keyword evidence="3" id="KW-0732">Signal</keyword>
<dbReference type="CDD" id="cd02120">
    <property type="entry name" value="PA_subtilisin_like"/>
    <property type="match status" value="1"/>
</dbReference>
<feature type="transmembrane region" description="Helical" evidence="8">
    <location>
        <begin position="35"/>
        <end position="55"/>
    </location>
</feature>
<feature type="domain" description="PA" evidence="10">
    <location>
        <begin position="400"/>
        <end position="488"/>
    </location>
</feature>
<evidence type="ECO:0000256" key="7">
    <source>
        <dbReference type="PROSITE-ProRule" id="PRU01240"/>
    </source>
</evidence>
<keyword evidence="8" id="KW-1133">Transmembrane helix</keyword>
<feature type="domain" description="Peptidase S8/S53" evidence="9">
    <location>
        <begin position="163"/>
        <end position="615"/>
    </location>
</feature>
<dbReference type="InterPro" id="IPR037045">
    <property type="entry name" value="S8pro/Inhibitor_I9_sf"/>
</dbReference>
<evidence type="ECO:0000256" key="5">
    <source>
        <dbReference type="ARBA" id="ARBA00022825"/>
    </source>
</evidence>
<dbReference type="InterPro" id="IPR041469">
    <property type="entry name" value="Subtilisin-like_FN3"/>
</dbReference>
<dbReference type="Pfam" id="PF17766">
    <property type="entry name" value="fn3_6"/>
    <property type="match status" value="1"/>
</dbReference>
<dbReference type="GO" id="GO:0006508">
    <property type="term" value="P:proteolysis"/>
    <property type="evidence" value="ECO:0007669"/>
    <property type="project" value="UniProtKB-KW"/>
</dbReference>
<dbReference type="GO" id="GO:0004252">
    <property type="term" value="F:serine-type endopeptidase activity"/>
    <property type="evidence" value="ECO:0007669"/>
    <property type="project" value="UniProtKB-UniRule"/>
</dbReference>
<dbReference type="FunFam" id="2.60.40.2310:FF:000001">
    <property type="entry name" value="Subtilisin-like protease SBT1.5"/>
    <property type="match status" value="1"/>
</dbReference>
<dbReference type="SUPFAM" id="SSF52743">
    <property type="entry name" value="Subtilisin-like"/>
    <property type="match status" value="1"/>
</dbReference>
<evidence type="ECO:0000259" key="12">
    <source>
        <dbReference type="Pfam" id="PF17766"/>
    </source>
</evidence>
<evidence type="ECO:0000256" key="4">
    <source>
        <dbReference type="ARBA" id="ARBA00022801"/>
    </source>
</evidence>
<dbReference type="EMBL" id="KZ502719">
    <property type="protein sequence ID" value="PKU73817.1"/>
    <property type="molecule type" value="Genomic_DNA"/>
</dbReference>
<dbReference type="Gene3D" id="3.50.30.30">
    <property type="match status" value="1"/>
</dbReference>
<protein>
    <submittedName>
        <fullName evidence="13">Subtilisin-like protease</fullName>
    </submittedName>
</protein>
<dbReference type="InterPro" id="IPR000209">
    <property type="entry name" value="Peptidase_S8/S53_dom"/>
</dbReference>
<keyword evidence="14" id="KW-1185">Reference proteome</keyword>
<accession>A0A2I0WDS6</accession>
<reference evidence="13 14" key="2">
    <citation type="journal article" date="2017" name="Nature">
        <title>The Apostasia genome and the evolution of orchids.</title>
        <authorList>
            <person name="Zhang G.Q."/>
            <person name="Liu K.W."/>
            <person name="Li Z."/>
            <person name="Lohaus R."/>
            <person name="Hsiao Y.Y."/>
            <person name="Niu S.C."/>
            <person name="Wang J.Y."/>
            <person name="Lin Y.C."/>
            <person name="Xu Q."/>
            <person name="Chen L.J."/>
            <person name="Yoshida K."/>
            <person name="Fujiwara S."/>
            <person name="Wang Z.W."/>
            <person name="Zhang Y.Q."/>
            <person name="Mitsuda N."/>
            <person name="Wang M."/>
            <person name="Liu G.H."/>
            <person name="Pecoraro L."/>
            <person name="Huang H.X."/>
            <person name="Xiao X.J."/>
            <person name="Lin M."/>
            <person name="Wu X.Y."/>
            <person name="Wu W.L."/>
            <person name="Chen Y.Y."/>
            <person name="Chang S.B."/>
            <person name="Sakamoto S."/>
            <person name="Ohme-Takagi M."/>
            <person name="Yagi M."/>
            <person name="Zeng S.J."/>
            <person name="Shen C.Y."/>
            <person name="Yeh C.M."/>
            <person name="Luo Y.B."/>
            <person name="Tsai W.C."/>
            <person name="Van de Peer Y."/>
            <person name="Liu Z.J."/>
        </authorList>
    </citation>
    <scope>NUCLEOTIDE SEQUENCE [LARGE SCALE GENOMIC DNA]</scope>
    <source>
        <tissue evidence="13">The whole plant</tissue>
    </source>
</reference>
<evidence type="ECO:0000256" key="3">
    <source>
        <dbReference type="ARBA" id="ARBA00022729"/>
    </source>
</evidence>
<name>A0A2I0WDS6_9ASPA</name>
<dbReference type="Gene3D" id="2.60.40.2310">
    <property type="match status" value="1"/>
</dbReference>
<dbReference type="PROSITE" id="PS00138">
    <property type="entry name" value="SUBTILASE_SER"/>
    <property type="match status" value="1"/>
</dbReference>
<dbReference type="Pfam" id="PF02225">
    <property type="entry name" value="PA"/>
    <property type="match status" value="1"/>
</dbReference>
<dbReference type="CDD" id="cd04852">
    <property type="entry name" value="Peptidases_S8_3"/>
    <property type="match status" value="1"/>
</dbReference>
<dbReference type="InterPro" id="IPR023828">
    <property type="entry name" value="Peptidase_S8_Ser-AS"/>
</dbReference>
<dbReference type="Gene3D" id="3.40.50.200">
    <property type="entry name" value="Peptidase S8/S53 domain"/>
    <property type="match status" value="1"/>
</dbReference>
<evidence type="ECO:0000256" key="2">
    <source>
        <dbReference type="ARBA" id="ARBA00022670"/>
    </source>
</evidence>
<dbReference type="InterPro" id="IPR045051">
    <property type="entry name" value="SBT"/>
</dbReference>
<organism evidence="13 14">
    <name type="scientific">Dendrobium catenatum</name>
    <dbReference type="NCBI Taxonomy" id="906689"/>
    <lineage>
        <taxon>Eukaryota</taxon>
        <taxon>Viridiplantae</taxon>
        <taxon>Streptophyta</taxon>
        <taxon>Embryophyta</taxon>
        <taxon>Tracheophyta</taxon>
        <taxon>Spermatophyta</taxon>
        <taxon>Magnoliopsida</taxon>
        <taxon>Liliopsida</taxon>
        <taxon>Asparagales</taxon>
        <taxon>Orchidaceae</taxon>
        <taxon>Epidendroideae</taxon>
        <taxon>Malaxideae</taxon>
        <taxon>Dendrobiinae</taxon>
        <taxon>Dendrobium</taxon>
    </lineage>
</organism>
<feature type="domain" description="Inhibitor I9" evidence="11">
    <location>
        <begin position="63"/>
        <end position="134"/>
    </location>
</feature>
<dbReference type="PRINTS" id="PR00723">
    <property type="entry name" value="SUBTILISIN"/>
</dbReference>
<dbReference type="Pfam" id="PF00082">
    <property type="entry name" value="Peptidase_S8"/>
    <property type="match status" value="1"/>
</dbReference>
<dbReference type="AlphaFoldDB" id="A0A2I0WDS6"/>
<feature type="active site" description="Charge relay system" evidence="6 7">
    <location>
        <position position="242"/>
    </location>
</feature>
<keyword evidence="5 7" id="KW-0720">Serine protease</keyword>
<keyword evidence="2 7" id="KW-0645">Protease</keyword>
<feature type="active site" description="Charge relay system" evidence="6 7">
    <location>
        <position position="171"/>
    </location>
</feature>
<gene>
    <name evidence="13" type="primary">ARA12</name>
    <name evidence="13" type="ORF">MA16_Dca011963</name>
</gene>